<dbReference type="OrthoDB" id="10250504at2759"/>
<dbReference type="PANTHER" id="PTHR12709:SF5">
    <property type="entry name" value="DNA-DIRECTED RNA POLYMERASE I SUBUNIT RPA43"/>
    <property type="match status" value="1"/>
</dbReference>
<dbReference type="GO" id="GO:0006352">
    <property type="term" value="P:DNA-templated transcription initiation"/>
    <property type="evidence" value="ECO:0007669"/>
    <property type="project" value="InterPro"/>
</dbReference>
<gene>
    <name evidence="7" type="ORF">OBBRIDRAFT_786051</name>
</gene>
<comment type="subcellular location">
    <subcellularLocation>
        <location evidence="1">Nucleus</location>
    </subcellularLocation>
</comment>
<protein>
    <recommendedName>
        <fullName evidence="6">RPA43 OB domain-containing protein</fullName>
    </recommendedName>
</protein>
<dbReference type="PANTHER" id="PTHR12709">
    <property type="entry name" value="DNA-DIRECTED RNA POLYMERASE II, III"/>
    <property type="match status" value="1"/>
</dbReference>
<dbReference type="InterPro" id="IPR041178">
    <property type="entry name" value="RPA43_OB"/>
</dbReference>
<organism evidence="7 8">
    <name type="scientific">Obba rivulosa</name>
    <dbReference type="NCBI Taxonomy" id="1052685"/>
    <lineage>
        <taxon>Eukaryota</taxon>
        <taxon>Fungi</taxon>
        <taxon>Dikarya</taxon>
        <taxon>Basidiomycota</taxon>
        <taxon>Agaricomycotina</taxon>
        <taxon>Agaricomycetes</taxon>
        <taxon>Polyporales</taxon>
        <taxon>Gelatoporiaceae</taxon>
        <taxon>Obba</taxon>
    </lineage>
</organism>
<dbReference type="Pfam" id="PF17875">
    <property type="entry name" value="RPA43_OB"/>
    <property type="match status" value="1"/>
</dbReference>
<accession>A0A8E2ASQ4</accession>
<sequence>MSQPHVQKVKKRKHAAEASAAEPSTKRLKKDKAAKKEKGKARAGSNEFRIVSVSMLVSVPPVFANNLRTGVEEMLDSMLMRYIPALQGVVVAHGNLQFFDSKATIKADCPFANCRIGFDATVWSPQAGMKLVGKISLCSPDHVSLLVHRTFNVSIPRHHIPADHWEFEYGPAENDPEFAAEEAGAEAGAKEQGVENGGRWVNKTTAVKLGGTEGYLQFTVVGLTVANQMLSLIGSIQPDPFSPQHNPSPASATAPSRQPAPSANPATAEPVDAGEEDLSEDEDTFGMLGRLGDEAVARAAQRQADEKGPAKEKKRKRKEDKAQAAGADVEPNSEKKKKKS</sequence>
<evidence type="ECO:0000256" key="3">
    <source>
        <dbReference type="ARBA" id="ARBA00023163"/>
    </source>
</evidence>
<reference evidence="7 8" key="1">
    <citation type="submission" date="2016-07" db="EMBL/GenBank/DDBJ databases">
        <title>Draft genome of the white-rot fungus Obba rivulosa 3A-2.</title>
        <authorList>
            <consortium name="DOE Joint Genome Institute"/>
            <person name="Miettinen O."/>
            <person name="Riley R."/>
            <person name="Acob R."/>
            <person name="Barry K."/>
            <person name="Cullen D."/>
            <person name="De Vries R."/>
            <person name="Hainaut M."/>
            <person name="Hatakka A."/>
            <person name="Henrissat B."/>
            <person name="Hilden K."/>
            <person name="Kuo R."/>
            <person name="Labutti K."/>
            <person name="Lipzen A."/>
            <person name="Makela M.R."/>
            <person name="Sandor L."/>
            <person name="Spatafora J.W."/>
            <person name="Grigoriev I.V."/>
            <person name="Hibbett D.S."/>
        </authorList>
    </citation>
    <scope>NUCLEOTIDE SEQUENCE [LARGE SCALE GENOMIC DNA]</scope>
    <source>
        <strain evidence="7 8">3A-2</strain>
    </source>
</reference>
<feature type="compositionally biased region" description="Acidic residues" evidence="5">
    <location>
        <begin position="272"/>
        <end position="284"/>
    </location>
</feature>
<evidence type="ECO:0000313" key="8">
    <source>
        <dbReference type="Proteomes" id="UP000250043"/>
    </source>
</evidence>
<keyword evidence="4" id="KW-0539">Nucleus</keyword>
<dbReference type="AlphaFoldDB" id="A0A8E2ASQ4"/>
<dbReference type="Proteomes" id="UP000250043">
    <property type="component" value="Unassembled WGS sequence"/>
</dbReference>
<name>A0A8E2ASQ4_9APHY</name>
<dbReference type="GO" id="GO:0005736">
    <property type="term" value="C:RNA polymerase I complex"/>
    <property type="evidence" value="ECO:0007669"/>
    <property type="project" value="TreeGrafter"/>
</dbReference>
<keyword evidence="3" id="KW-0804">Transcription</keyword>
<evidence type="ECO:0000313" key="7">
    <source>
        <dbReference type="EMBL" id="OCH84540.1"/>
    </source>
</evidence>
<dbReference type="InterPro" id="IPR036898">
    <property type="entry name" value="RNA_pol_Rpb7-like_N_sf"/>
</dbReference>
<dbReference type="Gene3D" id="3.30.1490.120">
    <property type="entry name" value="RNA polymerase Rpb7-like, N-terminal domain"/>
    <property type="match status" value="1"/>
</dbReference>
<evidence type="ECO:0000256" key="4">
    <source>
        <dbReference type="ARBA" id="ARBA00023242"/>
    </source>
</evidence>
<feature type="region of interest" description="Disordered" evidence="5">
    <location>
        <begin position="237"/>
        <end position="340"/>
    </location>
</feature>
<feature type="compositionally biased region" description="Polar residues" evidence="5">
    <location>
        <begin position="243"/>
        <end position="265"/>
    </location>
</feature>
<evidence type="ECO:0000256" key="2">
    <source>
        <dbReference type="ARBA" id="ARBA00022478"/>
    </source>
</evidence>
<dbReference type="CDD" id="cd04328">
    <property type="entry name" value="RNAP_I_Rpa43_N"/>
    <property type="match status" value="1"/>
</dbReference>
<dbReference type="InterPro" id="IPR045113">
    <property type="entry name" value="Rpb7-like"/>
</dbReference>
<dbReference type="GO" id="GO:0006362">
    <property type="term" value="P:transcription elongation by RNA polymerase I"/>
    <property type="evidence" value="ECO:0007669"/>
    <property type="project" value="TreeGrafter"/>
</dbReference>
<feature type="region of interest" description="Disordered" evidence="5">
    <location>
        <begin position="1"/>
        <end position="40"/>
    </location>
</feature>
<keyword evidence="2" id="KW-0240">DNA-directed RNA polymerase</keyword>
<keyword evidence="8" id="KW-1185">Reference proteome</keyword>
<evidence type="ECO:0000259" key="6">
    <source>
        <dbReference type="Pfam" id="PF17875"/>
    </source>
</evidence>
<feature type="domain" description="RPA43 OB" evidence="6">
    <location>
        <begin position="125"/>
        <end position="236"/>
    </location>
</feature>
<evidence type="ECO:0000256" key="1">
    <source>
        <dbReference type="ARBA" id="ARBA00004123"/>
    </source>
</evidence>
<dbReference type="EMBL" id="KV722661">
    <property type="protein sequence ID" value="OCH84540.1"/>
    <property type="molecule type" value="Genomic_DNA"/>
</dbReference>
<proteinExistence type="predicted"/>
<dbReference type="InterPro" id="IPR041901">
    <property type="entry name" value="RNAP_I_Rpa43_N"/>
</dbReference>
<dbReference type="Gene3D" id="2.40.50.1060">
    <property type="match status" value="1"/>
</dbReference>
<evidence type="ECO:0000256" key="5">
    <source>
        <dbReference type="SAM" id="MobiDB-lite"/>
    </source>
</evidence>
<feature type="compositionally biased region" description="Basic residues" evidence="5">
    <location>
        <begin position="26"/>
        <end position="40"/>
    </location>
</feature>